<comment type="caution">
    <text evidence="1">The sequence shown here is derived from an EMBL/GenBank/DDBJ whole genome shotgun (WGS) entry which is preliminary data.</text>
</comment>
<name>A0A2T6A6L7_9RHOB</name>
<sequence length="95" mass="10045">MRDRLHSLEDGLSDICASGDKALAGNAVAALQQVDILVQSSVALASFMDAVAEDMPEDRTFSAIEALSKMPLRDMALRLSGTSQPHAQGGSPELF</sequence>
<accession>A0A2T6A6L7</accession>
<evidence type="ECO:0000313" key="1">
    <source>
        <dbReference type="EMBL" id="PTX39443.1"/>
    </source>
</evidence>
<dbReference type="EMBL" id="QBKN01000037">
    <property type="protein sequence ID" value="PTX39443.1"/>
    <property type="molecule type" value="Genomic_DNA"/>
</dbReference>
<protein>
    <submittedName>
        <fullName evidence="1">Uncharacterized protein</fullName>
    </submittedName>
</protein>
<gene>
    <name evidence="1" type="ORF">C8N44_13732</name>
</gene>
<organism evidence="1 2">
    <name type="scientific">Allosediminivita pacifica</name>
    <dbReference type="NCBI Taxonomy" id="1267769"/>
    <lineage>
        <taxon>Bacteria</taxon>
        <taxon>Pseudomonadati</taxon>
        <taxon>Pseudomonadota</taxon>
        <taxon>Alphaproteobacteria</taxon>
        <taxon>Rhodobacterales</taxon>
        <taxon>Paracoccaceae</taxon>
        <taxon>Allosediminivita</taxon>
    </lineage>
</organism>
<evidence type="ECO:0000313" key="2">
    <source>
        <dbReference type="Proteomes" id="UP000244069"/>
    </source>
</evidence>
<proteinExistence type="predicted"/>
<keyword evidence="2" id="KW-1185">Reference proteome</keyword>
<dbReference type="AlphaFoldDB" id="A0A2T6A6L7"/>
<dbReference type="Proteomes" id="UP000244069">
    <property type="component" value="Unassembled WGS sequence"/>
</dbReference>
<reference evidence="1 2" key="1">
    <citation type="submission" date="2018-04" db="EMBL/GenBank/DDBJ databases">
        <title>Genomic Encyclopedia of Archaeal and Bacterial Type Strains, Phase II (KMG-II): from individual species to whole genera.</title>
        <authorList>
            <person name="Goeker M."/>
        </authorList>
    </citation>
    <scope>NUCLEOTIDE SEQUENCE [LARGE SCALE GENOMIC DNA]</scope>
    <source>
        <strain evidence="1 2">DSM 29329</strain>
    </source>
</reference>